<feature type="domain" description="Peptidase M1 membrane alanine aminopeptidase" evidence="2">
    <location>
        <begin position="348"/>
        <end position="558"/>
    </location>
</feature>
<evidence type="ECO:0000256" key="1">
    <source>
        <dbReference type="SAM" id="SignalP"/>
    </source>
</evidence>
<dbReference type="Proteomes" id="UP001206572">
    <property type="component" value="Unassembled WGS sequence"/>
</dbReference>
<evidence type="ECO:0000259" key="2">
    <source>
        <dbReference type="Pfam" id="PF01433"/>
    </source>
</evidence>
<feature type="signal peptide" evidence="1">
    <location>
        <begin position="1"/>
        <end position="25"/>
    </location>
</feature>
<accession>A0ABT2AMY1</accession>
<dbReference type="InterPro" id="IPR014782">
    <property type="entry name" value="Peptidase_M1_dom"/>
</dbReference>
<reference evidence="3 4" key="1">
    <citation type="submission" date="2022-08" db="EMBL/GenBank/DDBJ databases">
        <title>Reclassification of Massilia species as members of the genera Telluria, Duganella, Pseudoduganella, Mokoshia gen. nov. and Zemynaea gen. nov. using orthogonal and non-orthogonal genome-based approaches.</title>
        <authorList>
            <person name="Bowman J.P."/>
        </authorList>
    </citation>
    <scope>NUCLEOTIDE SEQUENCE [LARGE SCALE GENOMIC DNA]</scope>
    <source>
        <strain evidence="3 4">JCM 31661</strain>
    </source>
</reference>
<dbReference type="CDD" id="cd09604">
    <property type="entry name" value="M1_APN_like"/>
    <property type="match status" value="1"/>
</dbReference>
<comment type="caution">
    <text evidence="3">The sequence shown here is derived from an EMBL/GenBank/DDBJ whole genome shotgun (WGS) entry which is preliminary data.</text>
</comment>
<protein>
    <submittedName>
        <fullName evidence="3">M1 family metallopeptidase</fullName>
    </submittedName>
</protein>
<gene>
    <name evidence="3" type="ORF">NX780_14770</name>
</gene>
<name>A0ABT2AMY1_9BURK</name>
<evidence type="ECO:0000313" key="3">
    <source>
        <dbReference type="EMBL" id="MCS0597612.1"/>
    </source>
</evidence>
<organism evidence="3 4">
    <name type="scientific">Massilia agri</name>
    <dbReference type="NCBI Taxonomy" id="1886785"/>
    <lineage>
        <taxon>Bacteria</taxon>
        <taxon>Pseudomonadati</taxon>
        <taxon>Pseudomonadota</taxon>
        <taxon>Betaproteobacteria</taxon>
        <taxon>Burkholderiales</taxon>
        <taxon>Oxalobacteraceae</taxon>
        <taxon>Telluria group</taxon>
        <taxon>Massilia</taxon>
    </lineage>
</organism>
<dbReference type="EMBL" id="JANUHA010000009">
    <property type="protein sequence ID" value="MCS0597612.1"/>
    <property type="molecule type" value="Genomic_DNA"/>
</dbReference>
<evidence type="ECO:0000313" key="4">
    <source>
        <dbReference type="Proteomes" id="UP001206572"/>
    </source>
</evidence>
<dbReference type="Pfam" id="PF01433">
    <property type="entry name" value="Peptidase_M1"/>
    <property type="match status" value="1"/>
</dbReference>
<sequence length="734" mass="80944">MHIQARSTLRAVLAAALLAAGGAIAWLAQADAPPPVPTPSLDGIALAAPGAAAVTIPSAPAAWGGVRTGDHATLSDRVVSYRIEATLDPDKHLVKGRQALTWRNRSAVPVRSVYVHLYMNAFEGAGSTFFTEQRHRGEGFRSGVDIGDGEWGHILLSSVRQGAASVPWRFVQPDGGPATDHTVARFDLPEAVAPGASTTLDIDFTTQLPRVIARTGYFGSFHLVAQWFPKIAVLELPGERGATAPRWNAHEFHMESEFYADFGSYDVSLTVPKGYTVGATGELQGAPSEKNGMVTRRYVQHDVHDFAWTADKRSAPPLVETWTGPGSPTVTVQVLYPPEYEASAKPAMKAAKDSLTYFSRTLGPYPYRTLTVVIPPYNAEEAGGMEYPTFITASGHLDVAKNSLDEYMLEGVTIHEFGHGYFYGILASNEFEEPMLDEGLNEYWDGRMLRERGQQAHPMPAFFKRIGIDPVFDPFDITRATSPRDRPADAPGQNAWQRLQGIGPVYTRTALVMRDLEERIGREAMERGFKEYYRRWKFRHPSVADLREALADGSGERAAVEDVFAKQIYAVSRVDDRVATIESEEVLPLAGTRLENGKRIEETQAALDARIAKARKDWEKANPNAKEGSGPYPFRTQVTVRREGASVPQTLVVRFADGSSETVAWQGDEKWRTFSWVKPAKAVSAELDPRRSHYLDVNKLDDSRTLVADRSASTRWASDAMAFVQLLFSFIATV</sequence>
<dbReference type="InterPro" id="IPR027268">
    <property type="entry name" value="Peptidase_M4/M1_CTD_sf"/>
</dbReference>
<keyword evidence="4" id="KW-1185">Reference proteome</keyword>
<keyword evidence="1" id="KW-0732">Signal</keyword>
<dbReference type="Gene3D" id="1.10.390.10">
    <property type="entry name" value="Neutral Protease Domain 2"/>
    <property type="match status" value="1"/>
</dbReference>
<feature type="chain" id="PRO_5045406031" evidence="1">
    <location>
        <begin position="26"/>
        <end position="734"/>
    </location>
</feature>
<dbReference type="SUPFAM" id="SSF55486">
    <property type="entry name" value="Metalloproteases ('zincins'), catalytic domain"/>
    <property type="match status" value="1"/>
</dbReference>
<proteinExistence type="predicted"/>
<dbReference type="RefSeq" id="WP_258828629.1">
    <property type="nucleotide sequence ID" value="NZ_JANUHA010000009.1"/>
</dbReference>